<accession>A0A9I9E7U7</accession>
<dbReference type="Gramene" id="MELO3C030019.2.1">
    <property type="protein sequence ID" value="MELO3C030019.2.1"/>
    <property type="gene ID" value="MELO3C030019.2"/>
</dbReference>
<organism evidence="1">
    <name type="scientific">Cucumis melo</name>
    <name type="common">Muskmelon</name>
    <dbReference type="NCBI Taxonomy" id="3656"/>
    <lineage>
        <taxon>Eukaryota</taxon>
        <taxon>Viridiplantae</taxon>
        <taxon>Streptophyta</taxon>
        <taxon>Embryophyta</taxon>
        <taxon>Tracheophyta</taxon>
        <taxon>Spermatophyta</taxon>
        <taxon>Magnoliopsida</taxon>
        <taxon>eudicotyledons</taxon>
        <taxon>Gunneridae</taxon>
        <taxon>Pentapetalae</taxon>
        <taxon>rosids</taxon>
        <taxon>fabids</taxon>
        <taxon>Cucurbitales</taxon>
        <taxon>Cucurbitaceae</taxon>
        <taxon>Benincaseae</taxon>
        <taxon>Cucumis</taxon>
    </lineage>
</organism>
<sequence>MASFVVRAIFRSSSSKVAIFLSAGARAASTHSPFHDRPYLIFSTSTPIGRTKVLMKVIYAFLFNFHFQLSYESFNLSQTHPYDLMSLRCHS</sequence>
<proteinExistence type="predicted"/>
<dbReference type="EnsemblPlants" id="MELO3C030019.2.1">
    <property type="protein sequence ID" value="MELO3C030019.2.1"/>
    <property type="gene ID" value="MELO3C030019.2"/>
</dbReference>
<name>A0A9I9E7U7_CUCME</name>
<protein>
    <submittedName>
        <fullName evidence="1">Uncharacterized protein</fullName>
    </submittedName>
</protein>
<dbReference type="AlphaFoldDB" id="A0A9I9E7U7"/>
<evidence type="ECO:0000313" key="1">
    <source>
        <dbReference type="EnsemblPlants" id="MELO3C030019.2.1"/>
    </source>
</evidence>
<reference evidence="1" key="1">
    <citation type="submission" date="2023-03" db="UniProtKB">
        <authorList>
            <consortium name="EnsemblPlants"/>
        </authorList>
    </citation>
    <scope>IDENTIFICATION</scope>
</reference>